<evidence type="ECO:0000256" key="1">
    <source>
        <dbReference type="SAM" id="MobiDB-lite"/>
    </source>
</evidence>
<comment type="caution">
    <text evidence="4">The sequence shown here is derived from an EMBL/GenBank/DDBJ whole genome shotgun (WGS) entry which is preliminary data.</text>
</comment>
<feature type="compositionally biased region" description="Basic and acidic residues" evidence="1">
    <location>
        <begin position="2054"/>
        <end position="2064"/>
    </location>
</feature>
<feature type="region of interest" description="Disordered" evidence="1">
    <location>
        <begin position="2045"/>
        <end position="2081"/>
    </location>
</feature>
<feature type="region of interest" description="Disordered" evidence="1">
    <location>
        <begin position="1888"/>
        <end position="1911"/>
    </location>
</feature>
<dbReference type="Pfam" id="PF03110">
    <property type="entry name" value="SBP"/>
    <property type="match status" value="1"/>
</dbReference>
<feature type="compositionally biased region" description="Gly residues" evidence="1">
    <location>
        <begin position="1890"/>
        <end position="1909"/>
    </location>
</feature>
<dbReference type="EMBL" id="BNCO01000003">
    <property type="protein sequence ID" value="GIL46422.1"/>
    <property type="molecule type" value="Genomic_DNA"/>
</dbReference>
<feature type="region of interest" description="Disordered" evidence="1">
    <location>
        <begin position="392"/>
        <end position="415"/>
    </location>
</feature>
<gene>
    <name evidence="4" type="ORF">Vafri_3422</name>
</gene>
<evidence type="ECO:0000313" key="4">
    <source>
        <dbReference type="EMBL" id="GIL46422.1"/>
    </source>
</evidence>
<organism evidence="4 5">
    <name type="scientific">Volvox africanus</name>
    <dbReference type="NCBI Taxonomy" id="51714"/>
    <lineage>
        <taxon>Eukaryota</taxon>
        <taxon>Viridiplantae</taxon>
        <taxon>Chlorophyta</taxon>
        <taxon>core chlorophytes</taxon>
        <taxon>Chlorophyceae</taxon>
        <taxon>CS clade</taxon>
        <taxon>Chlamydomonadales</taxon>
        <taxon>Volvocaceae</taxon>
        <taxon>Volvox</taxon>
    </lineage>
</organism>
<feature type="region of interest" description="Disordered" evidence="1">
    <location>
        <begin position="327"/>
        <end position="374"/>
    </location>
</feature>
<feature type="domain" description="SBP-type" evidence="3">
    <location>
        <begin position="69"/>
        <end position="146"/>
    </location>
</feature>
<feature type="region of interest" description="Disordered" evidence="1">
    <location>
        <begin position="151"/>
        <end position="287"/>
    </location>
</feature>
<keyword evidence="2" id="KW-1133">Transmembrane helix</keyword>
<dbReference type="GO" id="GO:0003713">
    <property type="term" value="F:transcription coactivator activity"/>
    <property type="evidence" value="ECO:0007669"/>
    <property type="project" value="TreeGrafter"/>
</dbReference>
<feature type="transmembrane region" description="Helical" evidence="2">
    <location>
        <begin position="2433"/>
        <end position="2454"/>
    </location>
</feature>
<dbReference type="SUPFAM" id="SSF103612">
    <property type="entry name" value="SBT domain"/>
    <property type="match status" value="1"/>
</dbReference>
<feature type="compositionally biased region" description="Low complexity" evidence="1">
    <location>
        <begin position="333"/>
        <end position="347"/>
    </location>
</feature>
<evidence type="ECO:0000259" key="3">
    <source>
        <dbReference type="PROSITE" id="PS51141"/>
    </source>
</evidence>
<evidence type="ECO:0000256" key="2">
    <source>
        <dbReference type="SAM" id="Phobius"/>
    </source>
</evidence>
<dbReference type="GO" id="GO:0045944">
    <property type="term" value="P:positive regulation of transcription by RNA polymerase II"/>
    <property type="evidence" value="ECO:0007669"/>
    <property type="project" value="TreeGrafter"/>
</dbReference>
<dbReference type="InterPro" id="IPR036770">
    <property type="entry name" value="Ankyrin_rpt-contain_sf"/>
</dbReference>
<dbReference type="Gene3D" id="4.10.1100.10">
    <property type="entry name" value="Transcription factor, SBP-box domain"/>
    <property type="match status" value="1"/>
</dbReference>
<dbReference type="InterPro" id="IPR051647">
    <property type="entry name" value="Mediator_comp_sub12"/>
</dbReference>
<dbReference type="InterPro" id="IPR004333">
    <property type="entry name" value="SBP_dom"/>
</dbReference>
<accession>A0A8J4ARH3</accession>
<dbReference type="GO" id="GO:0016592">
    <property type="term" value="C:mediator complex"/>
    <property type="evidence" value="ECO:0007669"/>
    <property type="project" value="TreeGrafter"/>
</dbReference>
<proteinExistence type="predicted"/>
<dbReference type="PANTHER" id="PTHR46007">
    <property type="entry name" value="MEDIATOR OF RNA POLYMERASE II TRANSCRIPTION SUBUNIT 12"/>
    <property type="match status" value="1"/>
</dbReference>
<sequence length="2506" mass="259690">MEDPSKGEADQPTPRDWHTEDYVWDSRRLLATRLDGATDAAPAEDARQEDDFGDPMLGESQVESQPARSETCMVKDCPVDLSNCKAYYRRFRICERHLKTLSLCIEGKPSRFCQQCGRFHGLEEFEGSKRSCRRALLTRFYKRRNMPVPEDVLPAAADSGPRQAVKDTDAKVKPKPRTPTSSDPNQVRRKRGRPRAPPIDVRDLSPDYPRVAHSTQQQRAQQQDGQHLKMEPVQDDGRGGRSGVTPDAGRVSGGLRGTVDSDSQDTFSGGSSSGSGHAGASLPDRQQRSRVMRTLEHLEPRDNRDMNVPLSYIQQPHMQVAATPRLAGSLHPQEQQQEQQQQQQQQQLHKEQQHYHHQQQQQESQQPQQMRQVLRRQLHQVQELEQGQAMQQQTRLAGALQRHLSGAASDGPAESLNRRQRHVMLLRNSSDTAADPAVVAMGLGAGSAGSAAAVKNADMAMSGAWQRGSSLVHGGGDGGAGGGSGMGRLGQPQGSTVDPLDLELLSIASESLMSDQELSGVLHNGGLPGGTGLVLGLPHSEQLQPQHRQPQYRHYQPLQLNLNLNQNQPQHVLRLDTDPVGIPRGSFYSGLVGGGSTGSPMPPHTVTAAVQSLMGRTGCGELVNPGRPGGRNPLLVMPGGAGVGPAMAPNGILGPHGVRAGSHSGSGSDAGGMTGRVASSSPGNGLGDMIGVVAAEGGSRSLMEPLLSDFGISNSTGGLGGSAMAALSLRLPSQQQLQQQQQQQQHGVLPLGRTQQGLGAGSSSSASTRGLLGCLGASTRTLDLTASDSLLHPQHPGLPPQYRLHQPHQHRPQHHLLQQAQRGSSNVAPNLKEVAQNLLAQGGSRAAYTAPSSVLERLNLKIYQRRPDELSPDLAEHLADLLANSDASVLQGSIRPGCTNLVLDILSTSREGLAAGLLGSAGEPGGLQAAAQRIMRAVLGEGAVSQDCQLHVQFRDTLLVINGGQVQLRPKALTAAPASGHVQPVAQCNVCTAVDTRINQEILGMEPMAVVAGCEFTLELLGCGLQLSGTTFHVRFRGQHLDVMPELSESQNGRSGSSTVPAADSIASLAVTTQSLCDDAHGRHARPHVISPDLAAAGSPRPFLEPLDAHRVISAQARAPLSLCSIASTASAASSSDSSAVATTGCAPLVESCNPDGSGARSGASTTLSAEERAILSAISAPVETELYCKHGEVHKRSTLLARMQATATASAAAQHCARAGSGHFEVSPDDRPPRILAGLLPAAVLSYMSQFDTSAAHSECCEVPLCEAEDTEYEWGSSEGLDNKPPIGLRNAGGSGGNCYTTAISALSRTTVAARGTGDGSSCNSDGRHVTESITSGRVGRMSADTLRATQEDGRDCTEGSGQSTAPPAVTGTTTAVGSMVTAPLPEHLSWRTGSRSEVLAPLGHALSADEPRGANLVSEPWRQGPPYAPAWVPADGVTDYSASGGGSGAGSGLPTEAYISSAGASEGMERTSEYCSQVSSASGGSLGPEVVVLFVDRAPWAGLALVEAESPPLPLYHSPATAAAVFQSEFRSGRSSGGDESGGNGIAPIVTAGVLTDWWPLVVVPAGAAPAAAEINTLSEERGQTWLRDLIVDYGLVLEALDRPDEAWTVDAFHVEAAASKALGGTCQPHEHMLSCHGAVHHPTAAAVDIGCGQVDESGSAIRLCASVQAASPTTANDDAVAISSCASSGIWGSGVESILRCAASCVSSSTTGSSGRGEMQAAIPAAEPVATAAGLPSPSVQSRLLAGLPIPLIEAAAAPVIKVIQAQGSLQAAVAAVASAEASPQAARAMQRPAPPQGNGAGGQRGASLNPVRHPGVGSTGAMPPPCRSGDGSSAVINGVAVQHDGQVAAAQTAGQQLSDPGSQRRMLEGTALEEAAMAYHSVFSGRSGGGHDGGGNGGDGGGDGGSISTAATASYPLVAAGGDASHVTRSIARPLQGCVAAVHRSSDPSDSSLSPSLLPLVELTASEAARFLGFTASAEVTCEQSVLRDSGELICEGFGGGSPEAPLAPLAATAPPTMDESRQYAAVGRAKAVATAMILQQQQRQQQQRQEAHTLSHESETGSGCAPAEAAAAAAAPAPATDTATVTAAPAAAEIAGAAAGSRREQVVQQWRELQQRELPSRARSLLVFFCNRGFHHCARLVLAFLLRHVGLKPVLADAITCPHDEGVATLAAISRPNSSLDLTAQLDRLPRVFELLAHQIRAETGLGLLHHAVRSGSLETVELVLLLSCRMNAPLDILEQSPDGVTPAHLAALLPGRSAAIMEAMIEHATRAATKRSYDNTAAAAAVTTFQAAQMIGSGLSPMMVPPISSTRDISTVAMLGTELERMVLHSGAMRKSGEHAQASDVDGSGVGPADVPECRRGPCGPNAFREPKSSCQIANEVELASARSSVQSWFERLTEGPQPCATSVVAAGVPASTQPLISCVGGYGYRLGGAVVIAAAAAVLAILPSSGPNKMLLSAALVLWCLAVLWLAAARVTAIGSTTGDPVGHRAADSSSRVGR</sequence>
<reference evidence="4" key="1">
    <citation type="journal article" date="2021" name="Proc. Natl. Acad. Sci. U.S.A.">
        <title>Three genomes in the algal genus Volvox reveal the fate of a haploid sex-determining region after a transition to homothallism.</title>
        <authorList>
            <person name="Yamamoto K."/>
            <person name="Hamaji T."/>
            <person name="Kawai-Toyooka H."/>
            <person name="Matsuzaki R."/>
            <person name="Takahashi F."/>
            <person name="Nishimura Y."/>
            <person name="Kawachi M."/>
            <person name="Noguchi H."/>
            <person name="Minakuchi Y."/>
            <person name="Umen J.G."/>
            <person name="Toyoda A."/>
            <person name="Nozaki H."/>
        </authorList>
    </citation>
    <scope>NUCLEOTIDE SEQUENCE</scope>
    <source>
        <strain evidence="4">NIES-3780</strain>
    </source>
</reference>
<dbReference type="Gene3D" id="1.25.40.20">
    <property type="entry name" value="Ankyrin repeat-containing domain"/>
    <property type="match status" value="1"/>
</dbReference>
<keyword evidence="5" id="KW-1185">Reference proteome</keyword>
<feature type="compositionally biased region" description="Basic and acidic residues" evidence="1">
    <location>
        <begin position="226"/>
        <end position="239"/>
    </location>
</feature>
<dbReference type="SUPFAM" id="SSF48403">
    <property type="entry name" value="Ankyrin repeat"/>
    <property type="match status" value="1"/>
</dbReference>
<dbReference type="PROSITE" id="PS51141">
    <property type="entry name" value="ZF_SBP"/>
    <property type="match status" value="1"/>
</dbReference>
<protein>
    <recommendedName>
        <fullName evidence="3">SBP-type domain-containing protein</fullName>
    </recommendedName>
</protein>
<evidence type="ECO:0000313" key="5">
    <source>
        <dbReference type="Proteomes" id="UP000747399"/>
    </source>
</evidence>
<feature type="region of interest" description="Disordered" evidence="1">
    <location>
        <begin position="1789"/>
        <end position="1815"/>
    </location>
</feature>
<feature type="compositionally biased region" description="Low complexity" evidence="1">
    <location>
        <begin position="216"/>
        <end position="225"/>
    </location>
</feature>
<dbReference type="Proteomes" id="UP000747399">
    <property type="component" value="Unassembled WGS sequence"/>
</dbReference>
<keyword evidence="2" id="KW-0472">Membrane</keyword>
<feature type="region of interest" description="Disordered" evidence="1">
    <location>
        <begin position="35"/>
        <end position="65"/>
    </location>
</feature>
<feature type="transmembrane region" description="Helical" evidence="2">
    <location>
        <begin position="2461"/>
        <end position="2479"/>
    </location>
</feature>
<dbReference type="PANTHER" id="PTHR46007:SF9">
    <property type="entry name" value="AT HOOK TRANSCRIPTION FACTOR FAMILY-RELATED"/>
    <property type="match status" value="1"/>
</dbReference>
<keyword evidence="2" id="KW-0812">Transmembrane</keyword>
<feature type="compositionally biased region" description="Low complexity" evidence="1">
    <location>
        <begin position="2070"/>
        <end position="2081"/>
    </location>
</feature>
<name>A0A8J4ARH3_9CHLO</name>
<feature type="region of interest" description="Disordered" evidence="1">
    <location>
        <begin position="1352"/>
        <end position="1372"/>
    </location>
</feature>
<dbReference type="GO" id="GO:0003677">
    <property type="term" value="F:DNA binding"/>
    <property type="evidence" value="ECO:0007669"/>
    <property type="project" value="InterPro"/>
</dbReference>
<dbReference type="InterPro" id="IPR036893">
    <property type="entry name" value="SBP_sf"/>
</dbReference>
<feature type="compositionally biased region" description="Low complexity" evidence="1">
    <location>
        <begin position="358"/>
        <end position="372"/>
    </location>
</feature>